<evidence type="ECO:0000313" key="6">
    <source>
        <dbReference type="Proteomes" id="UP000294726"/>
    </source>
</evidence>
<evidence type="ECO:0000313" key="2">
    <source>
        <dbReference type="EMBL" id="MDV7714721.1"/>
    </source>
</evidence>
<evidence type="ECO:0000256" key="1">
    <source>
        <dbReference type="SAM" id="Phobius"/>
    </source>
</evidence>
<keyword evidence="1" id="KW-0812">Transmembrane</keyword>
<dbReference type="EMBL" id="WERV01000002">
    <property type="protein sequence ID" value="MDV7714721.1"/>
    <property type="molecule type" value="Genomic_DNA"/>
</dbReference>
<dbReference type="EMBL" id="MLOK01000038">
    <property type="protein sequence ID" value="OIM21280.1"/>
    <property type="molecule type" value="Genomic_DNA"/>
</dbReference>
<dbReference type="Proteomes" id="UP001281024">
    <property type="component" value="Unassembled WGS sequence"/>
</dbReference>
<reference evidence="3 5" key="1">
    <citation type="journal article" date="2016" name="BMC Genomics">
        <title>Consensus pan-genome assembly of the specialised wine bacterium Oenococcus oeni.</title>
        <authorList>
            <person name="Sternes P.R."/>
            <person name="Borneman A.R."/>
        </authorList>
    </citation>
    <scope>NUCLEOTIDE SEQUENCE [LARGE SCALE GENOMIC DNA]</scope>
    <source>
        <strain evidence="3 5">AWRIB661</strain>
    </source>
</reference>
<evidence type="ECO:0000313" key="4">
    <source>
        <dbReference type="EMBL" id="VDB98251.1"/>
    </source>
</evidence>
<organism evidence="3 5">
    <name type="scientific">Oenococcus oeni</name>
    <name type="common">Leuconostoc oenos</name>
    <dbReference type="NCBI Taxonomy" id="1247"/>
    <lineage>
        <taxon>Bacteria</taxon>
        <taxon>Bacillati</taxon>
        <taxon>Bacillota</taxon>
        <taxon>Bacilli</taxon>
        <taxon>Lactobacillales</taxon>
        <taxon>Lactobacillaceae</taxon>
        <taxon>Oenococcus</taxon>
    </lineage>
</organism>
<keyword evidence="1" id="KW-0472">Membrane</keyword>
<feature type="transmembrane region" description="Helical" evidence="1">
    <location>
        <begin position="105"/>
        <end position="123"/>
    </location>
</feature>
<dbReference type="RefSeq" id="WP_002816361.1">
    <property type="nucleotide sequence ID" value="NZ_CP038451.1"/>
</dbReference>
<proteinExistence type="predicted"/>
<evidence type="ECO:0000313" key="5">
    <source>
        <dbReference type="Proteomes" id="UP000181728"/>
    </source>
</evidence>
<dbReference type="EMBL" id="LR031358">
    <property type="protein sequence ID" value="VDB98251.1"/>
    <property type="molecule type" value="Genomic_DNA"/>
</dbReference>
<name>A0A483B3H7_OENOE</name>
<dbReference type="PANTHER" id="PTHR38446:SF1">
    <property type="entry name" value="BLL0914 PROTEIN"/>
    <property type="match status" value="1"/>
</dbReference>
<feature type="transmembrane region" description="Helical" evidence="1">
    <location>
        <begin position="56"/>
        <end position="72"/>
    </location>
</feature>
<sequence>MKLFADILIIVVALESLFIMLLEMFGTQTKLARNVFNLKQKYLLQKEARISMANQGLYNGFLGVSILLIRYYSPTNIIFPGLMLFIGFIVIAAIFGSLTANKKIIFSQGLPSILTLIVVFLAYR</sequence>
<accession>A0A483B3H7</accession>
<feature type="transmembrane region" description="Helical" evidence="1">
    <location>
        <begin position="6"/>
        <end position="25"/>
    </location>
</feature>
<dbReference type="Pfam" id="PF06993">
    <property type="entry name" value="DUF1304"/>
    <property type="match status" value="1"/>
</dbReference>
<gene>
    <name evidence="3" type="ORF">ATX59_05010</name>
    <name evidence="2" type="ORF">GA838_02860</name>
    <name evidence="4" type="ORF">OENI_1021</name>
</gene>
<dbReference type="InterPro" id="IPR009732">
    <property type="entry name" value="DUF1304"/>
</dbReference>
<feature type="transmembrane region" description="Helical" evidence="1">
    <location>
        <begin position="78"/>
        <end position="98"/>
    </location>
</feature>
<reference evidence="2" key="3">
    <citation type="submission" date="2019-10" db="EMBL/GenBank/DDBJ databases">
        <title>Malate fermentation in French cider.</title>
        <authorList>
            <person name="Cousin F.J."/>
            <person name="Medina Fernandez S."/>
            <person name="Misery B."/>
            <person name="Laplace J.-M."/>
            <person name="Cretenet M."/>
        </authorList>
    </citation>
    <scope>NUCLEOTIDE SEQUENCE</scope>
    <source>
        <strain evidence="2">UCMA15129</strain>
    </source>
</reference>
<dbReference type="PANTHER" id="PTHR38446">
    <property type="entry name" value="BLL0914 PROTEIN"/>
    <property type="match status" value="1"/>
</dbReference>
<dbReference type="Proteomes" id="UP000181728">
    <property type="component" value="Unassembled WGS sequence"/>
</dbReference>
<protein>
    <submittedName>
        <fullName evidence="2">DUF1304 family protein</fullName>
    </submittedName>
</protein>
<dbReference type="Proteomes" id="UP000294726">
    <property type="component" value="Chromosome"/>
</dbReference>
<keyword evidence="1" id="KW-1133">Transmembrane helix</keyword>
<reference evidence="4 6" key="2">
    <citation type="submission" date="2018-08" db="EMBL/GenBank/DDBJ databases">
        <authorList>
            <person name="Lorentzen P. G. S. M."/>
        </authorList>
    </citation>
    <scope>NUCLEOTIDE SEQUENCE [LARGE SCALE GENOMIC DNA]</scope>
    <source>
        <strain evidence="4 6">CRBO_1381</strain>
    </source>
</reference>
<evidence type="ECO:0000313" key="3">
    <source>
        <dbReference type="EMBL" id="OIM21280.1"/>
    </source>
</evidence>
<dbReference type="AlphaFoldDB" id="A0A483B3H7"/>